<evidence type="ECO:0000313" key="8">
    <source>
        <dbReference type="EMBL" id="RSH79708.1"/>
    </source>
</evidence>
<keyword evidence="4" id="KW-0963">Cytoplasm</keyword>
<proteinExistence type="predicted"/>
<dbReference type="InterPro" id="IPR037895">
    <property type="entry name" value="NUDCD1"/>
</dbReference>
<dbReference type="InterPro" id="IPR007052">
    <property type="entry name" value="CS_dom"/>
</dbReference>
<dbReference type="SUPFAM" id="SSF49764">
    <property type="entry name" value="HSP20-like chaperones"/>
    <property type="match status" value="1"/>
</dbReference>
<evidence type="ECO:0000256" key="4">
    <source>
        <dbReference type="ARBA" id="ARBA00022490"/>
    </source>
</evidence>
<name>A0A427XLK5_9TREE</name>
<comment type="caution">
    <text evidence="8">The sequence shown here is derived from an EMBL/GenBank/DDBJ whole genome shotgun (WGS) entry which is preliminary data.</text>
</comment>
<keyword evidence="5" id="KW-0539">Nucleus</keyword>
<reference evidence="8 9" key="1">
    <citation type="submission" date="2018-11" db="EMBL/GenBank/DDBJ databases">
        <title>Genome sequence of Apiotrichum porosum DSM 27194.</title>
        <authorList>
            <person name="Aliyu H."/>
            <person name="Gorte O."/>
            <person name="Ochsenreither K."/>
        </authorList>
    </citation>
    <scope>NUCLEOTIDE SEQUENCE [LARGE SCALE GENOMIC DNA]</scope>
    <source>
        <strain evidence="8 9">DSM 27194</strain>
    </source>
</reference>
<dbReference type="AlphaFoldDB" id="A0A427XLK5"/>
<dbReference type="Gene3D" id="2.60.40.790">
    <property type="match status" value="1"/>
</dbReference>
<feature type="compositionally biased region" description="Acidic residues" evidence="6">
    <location>
        <begin position="298"/>
        <end position="317"/>
    </location>
</feature>
<evidence type="ECO:0000313" key="9">
    <source>
        <dbReference type="Proteomes" id="UP000279236"/>
    </source>
</evidence>
<dbReference type="Proteomes" id="UP000279236">
    <property type="component" value="Unassembled WGS sequence"/>
</dbReference>
<dbReference type="PANTHER" id="PTHR21664:SF1">
    <property type="entry name" value="NUDC DOMAIN-CONTAINING PROTEIN 1"/>
    <property type="match status" value="1"/>
</dbReference>
<evidence type="ECO:0000256" key="6">
    <source>
        <dbReference type="SAM" id="MobiDB-lite"/>
    </source>
</evidence>
<feature type="compositionally biased region" description="Polar residues" evidence="6">
    <location>
        <begin position="600"/>
        <end position="620"/>
    </location>
</feature>
<dbReference type="GO" id="GO:0005634">
    <property type="term" value="C:nucleus"/>
    <property type="evidence" value="ECO:0007669"/>
    <property type="project" value="UniProtKB-SubCell"/>
</dbReference>
<dbReference type="OrthoDB" id="428655at2759"/>
<dbReference type="GO" id="GO:0005737">
    <property type="term" value="C:cytoplasm"/>
    <property type="evidence" value="ECO:0007669"/>
    <property type="project" value="UniProtKB-SubCell"/>
</dbReference>
<feature type="region of interest" description="Disordered" evidence="6">
    <location>
        <begin position="597"/>
        <end position="620"/>
    </location>
</feature>
<sequence length="700" mass="75005">MSRPAELLPPNRQLLFPRFETYRLHSIDPDTDLQAFKLPGDGATQSRVGYGEQQLGFKEVRARIAWDHLDTAGSRGAYVDKDWNVVAFELDDTLTPHFAQVASLPTPISSGHAEYPRVLPLSQTAWAVSTGSGSLYVLRVSEPGSELAGEFIARYDLVLEGGQTPFILYAAHHEGGDAFRLLLARAVVEPMSDSSKYTPRVANFELVEVGIDVSHTNGVDDSPELLQPLWALTGGDLPYWASWTEGGWIVLCEEPFGEKQQEEEKKPETAAQRAQRLREAKLAKLGLGANIASRDPFEQDDGYGEAADQEADEEAMDVDTPKEYPFRWTQDTTSVTITVPLPAGTTSKDINVKITPDMLGISIQSDSLTPALSSFVSKPAHSFWNGIVVDESTWTFDATKAELDIELQKQGEDGMRWPSVFVPGSDDEDDAEDVPETFAASTLDAIRKSFSSVQTRTSEEPHGNQPAIPALLREEMDFDLDDGADYGEGEDGAFAHPSGASTVGRTVLFGHIVPNAEGGVPTVSWPRQPAQVLSLPVTSQGPELPSAAGVIVKTAVDGLVFAPSTDPARAPWVHLGTNPALAFVMSSKRDLRLVRHVTRPSRTAGGSDSTTSQDRQATGDTATTVFALESGTGVGNGNAYIYYPPPSGGDGTAALQGVVSVSGGDRGALLGVGSVRVPGRDKDVVVALCEHALVVLGGVL</sequence>
<evidence type="ECO:0000259" key="7">
    <source>
        <dbReference type="PROSITE" id="PS51203"/>
    </source>
</evidence>
<dbReference type="GeneID" id="39593903"/>
<evidence type="ECO:0000256" key="2">
    <source>
        <dbReference type="ARBA" id="ARBA00004496"/>
    </source>
</evidence>
<dbReference type="EMBL" id="RSCE01000009">
    <property type="protein sequence ID" value="RSH79708.1"/>
    <property type="molecule type" value="Genomic_DNA"/>
</dbReference>
<gene>
    <name evidence="8" type="ORF">EHS24_009360</name>
</gene>
<evidence type="ECO:0000256" key="5">
    <source>
        <dbReference type="ARBA" id="ARBA00023242"/>
    </source>
</evidence>
<dbReference type="STRING" id="105984.A0A427XLK5"/>
<dbReference type="InterPro" id="IPR008978">
    <property type="entry name" value="HSP20-like_chaperone"/>
</dbReference>
<protein>
    <recommendedName>
        <fullName evidence="3">NudC domain-containing protein 1</fullName>
    </recommendedName>
</protein>
<dbReference type="PROSITE" id="PS51203">
    <property type="entry name" value="CS"/>
    <property type="match status" value="1"/>
</dbReference>
<feature type="domain" description="CS" evidence="7">
    <location>
        <begin position="321"/>
        <end position="421"/>
    </location>
</feature>
<accession>A0A427XLK5</accession>
<dbReference type="RefSeq" id="XP_028474817.1">
    <property type="nucleotide sequence ID" value="XM_028624649.1"/>
</dbReference>
<feature type="region of interest" description="Disordered" evidence="6">
    <location>
        <begin position="294"/>
        <end position="317"/>
    </location>
</feature>
<evidence type="ECO:0000256" key="3">
    <source>
        <dbReference type="ARBA" id="ARBA00018915"/>
    </source>
</evidence>
<organism evidence="8 9">
    <name type="scientific">Apiotrichum porosum</name>
    <dbReference type="NCBI Taxonomy" id="105984"/>
    <lineage>
        <taxon>Eukaryota</taxon>
        <taxon>Fungi</taxon>
        <taxon>Dikarya</taxon>
        <taxon>Basidiomycota</taxon>
        <taxon>Agaricomycotina</taxon>
        <taxon>Tremellomycetes</taxon>
        <taxon>Trichosporonales</taxon>
        <taxon>Trichosporonaceae</taxon>
        <taxon>Apiotrichum</taxon>
    </lineage>
</organism>
<evidence type="ECO:0000256" key="1">
    <source>
        <dbReference type="ARBA" id="ARBA00004123"/>
    </source>
</evidence>
<comment type="subcellular location">
    <subcellularLocation>
        <location evidence="2">Cytoplasm</location>
    </subcellularLocation>
    <subcellularLocation>
        <location evidence="1">Nucleus</location>
    </subcellularLocation>
</comment>
<dbReference type="CDD" id="cd06467">
    <property type="entry name" value="p23_NUDC_like"/>
    <property type="match status" value="1"/>
</dbReference>
<keyword evidence="9" id="KW-1185">Reference proteome</keyword>
<dbReference type="Pfam" id="PF04969">
    <property type="entry name" value="CS"/>
    <property type="match status" value="1"/>
</dbReference>
<dbReference type="PANTHER" id="PTHR21664">
    <property type="entry name" value="CHRONIC MYELOGENOUS LEUKEMIA TUMOR ANTIGEN 66"/>
    <property type="match status" value="1"/>
</dbReference>